<feature type="compositionally biased region" description="Basic and acidic residues" evidence="1">
    <location>
        <begin position="86"/>
        <end position="98"/>
    </location>
</feature>
<dbReference type="SUPFAM" id="SSF68906">
    <property type="entry name" value="SAP domain"/>
    <property type="match status" value="1"/>
</dbReference>
<feature type="compositionally biased region" description="Acidic residues" evidence="1">
    <location>
        <begin position="99"/>
        <end position="146"/>
    </location>
</feature>
<feature type="region of interest" description="Disordered" evidence="1">
    <location>
        <begin position="24"/>
        <end position="147"/>
    </location>
</feature>
<protein>
    <submittedName>
        <fullName evidence="3">Putative DNA-binding motif protein</fullName>
    </submittedName>
</protein>
<dbReference type="EMBL" id="BK014762">
    <property type="protein sequence ID" value="DAD74532.1"/>
    <property type="molecule type" value="Genomic_DNA"/>
</dbReference>
<dbReference type="SMART" id="SM00513">
    <property type="entry name" value="SAP"/>
    <property type="match status" value="2"/>
</dbReference>
<dbReference type="Gene3D" id="1.10.720.30">
    <property type="entry name" value="SAP domain"/>
    <property type="match status" value="1"/>
</dbReference>
<feature type="region of interest" description="Disordered" evidence="1">
    <location>
        <begin position="195"/>
        <end position="219"/>
    </location>
</feature>
<name>A0A8S5LX38_9CAUD</name>
<dbReference type="GO" id="GO:0003677">
    <property type="term" value="F:DNA binding"/>
    <property type="evidence" value="ECO:0007669"/>
    <property type="project" value="UniProtKB-KW"/>
</dbReference>
<dbReference type="InterPro" id="IPR036361">
    <property type="entry name" value="SAP_dom_sf"/>
</dbReference>
<evidence type="ECO:0000313" key="3">
    <source>
        <dbReference type="EMBL" id="DAD74532.1"/>
    </source>
</evidence>
<keyword evidence="3" id="KW-0238">DNA-binding</keyword>
<dbReference type="PROSITE" id="PS50800">
    <property type="entry name" value="SAP"/>
    <property type="match status" value="2"/>
</dbReference>
<proteinExistence type="predicted"/>
<accession>A0A8S5LX38</accession>
<reference evidence="3" key="1">
    <citation type="journal article" date="2021" name="Proc. Natl. Acad. Sci. U.S.A.">
        <title>A Catalog of Tens of Thousands of Viruses from Human Metagenomes Reveals Hidden Associations with Chronic Diseases.</title>
        <authorList>
            <person name="Tisza M.J."/>
            <person name="Buck C.B."/>
        </authorList>
    </citation>
    <scope>NUCLEOTIDE SEQUENCE</scope>
    <source>
        <strain evidence="3">CtZgq1</strain>
    </source>
</reference>
<evidence type="ECO:0000256" key="1">
    <source>
        <dbReference type="SAM" id="MobiDB-lite"/>
    </source>
</evidence>
<organism evidence="3">
    <name type="scientific">Myoviridae sp. ctZgq1</name>
    <dbReference type="NCBI Taxonomy" id="2826666"/>
    <lineage>
        <taxon>Viruses</taxon>
        <taxon>Duplodnaviria</taxon>
        <taxon>Heunggongvirae</taxon>
        <taxon>Uroviricota</taxon>
        <taxon>Caudoviricetes</taxon>
    </lineage>
</organism>
<feature type="domain" description="SAP" evidence="2">
    <location>
        <begin position="155"/>
        <end position="189"/>
    </location>
</feature>
<feature type="domain" description="SAP" evidence="2">
    <location>
        <begin position="64"/>
        <end position="98"/>
    </location>
</feature>
<evidence type="ECO:0000259" key="2">
    <source>
        <dbReference type="PROSITE" id="PS50800"/>
    </source>
</evidence>
<feature type="compositionally biased region" description="Acidic residues" evidence="1">
    <location>
        <begin position="47"/>
        <end position="63"/>
    </location>
</feature>
<dbReference type="InterPro" id="IPR003034">
    <property type="entry name" value="SAP_dom"/>
</dbReference>
<dbReference type="Pfam" id="PF02037">
    <property type="entry name" value="SAP"/>
    <property type="match status" value="2"/>
</dbReference>
<sequence length="328" mass="37493">MNFETLLKQIVKEAVVEAFSEVEPKNWTTNDIHEEEPHNEAPAPSVEPEEEVTVEEPETEEVDLGSMKLKELREYAEELGLNSKGKRAEVEDRIREFLDNQEDSEDEEVEEPEVEEESEEPEIEENEDSDEDEDSEVAEDDEVEDETYAKVMQYVNEASDDELRETLEELGLSSKGKREALVEKIYQAVKDGLFEFEEEEPSEDVEPEEEADEETSEDLGITEERAKAIVAMEEQVQEEFEEGKITRKEMVAYLKQVGIAVTKKVEDEAVVEMYTEKLALLIDDEGEFHDEGGDPYNINEVPYCCGAPLEEIEGGYRCNVCGTEYEAE</sequence>